<dbReference type="InterPro" id="IPR013608">
    <property type="entry name" value="VWA_N"/>
</dbReference>
<evidence type="ECO:0000256" key="3">
    <source>
        <dbReference type="ARBA" id="ARBA00022568"/>
    </source>
</evidence>
<feature type="domain" description="VWFA" evidence="18">
    <location>
        <begin position="248"/>
        <end position="434"/>
    </location>
</feature>
<keyword evidence="11" id="KW-0406">Ion transport</keyword>
<evidence type="ECO:0000313" key="20">
    <source>
        <dbReference type="Proteomes" id="UP001307889"/>
    </source>
</evidence>
<proteinExistence type="predicted"/>
<evidence type="ECO:0000256" key="9">
    <source>
        <dbReference type="ARBA" id="ARBA00022882"/>
    </source>
</evidence>
<keyword evidence="9" id="KW-0851">Voltage-gated channel</keyword>
<dbReference type="SUPFAM" id="SSF53300">
    <property type="entry name" value="vWA-like"/>
    <property type="match status" value="1"/>
</dbReference>
<keyword evidence="2" id="KW-0813">Transport</keyword>
<keyword evidence="10 16" id="KW-1133">Transmembrane helix</keyword>
<dbReference type="PANTHER" id="PTHR10166">
    <property type="entry name" value="VOLTAGE-DEPENDENT CALCIUM CHANNEL SUBUNIT ALPHA-2/DELTA-RELATED"/>
    <property type="match status" value="1"/>
</dbReference>
<reference evidence="19 20" key="1">
    <citation type="submission" date="2023-09" db="EMBL/GenBank/DDBJ databases">
        <title>Nesidiocoris tenuis whole genome shotgun sequence.</title>
        <authorList>
            <person name="Shibata T."/>
            <person name="Shimoda M."/>
            <person name="Kobayashi T."/>
            <person name="Uehara T."/>
        </authorList>
    </citation>
    <scope>NUCLEOTIDE SEQUENCE [LARGE SCALE GENOMIC DNA]</scope>
    <source>
        <strain evidence="19 20">Japan</strain>
    </source>
</reference>
<evidence type="ECO:0000256" key="2">
    <source>
        <dbReference type="ARBA" id="ARBA00022448"/>
    </source>
</evidence>
<keyword evidence="13" id="KW-1015">Disulfide bond</keyword>
<evidence type="ECO:0000256" key="8">
    <source>
        <dbReference type="ARBA" id="ARBA00022837"/>
    </source>
</evidence>
<dbReference type="PROSITE" id="PS50234">
    <property type="entry name" value="VWFA"/>
    <property type="match status" value="1"/>
</dbReference>
<keyword evidence="20" id="KW-1185">Reference proteome</keyword>
<comment type="subcellular location">
    <subcellularLocation>
        <location evidence="1">Membrane</location>
        <topology evidence="1">Single-pass type I membrane protein</topology>
    </subcellularLocation>
</comment>
<keyword evidence="3" id="KW-0109">Calcium transport</keyword>
<feature type="transmembrane region" description="Helical" evidence="16">
    <location>
        <begin position="1161"/>
        <end position="1183"/>
    </location>
</feature>
<sequence>MWFNKFFIVWTLILGFDLQCDSKEDDIVEAWASKLGDELWQLGVSVTRVKDIKTSYKRHNARVLPTDGEGILNSIVSNVNKLLKGKMDSVNCVIEAAERLANDFEDDNSTYIYFSSKFSSGPGIDEFRTEDDEEVPGVNLSYYREMDLRPDYHFYDYYVNTSFSAVHVPTDVYDQGLSVRGGLKWSLGLDEVFRKNYLADPTMSWQYFGSSTGFLRHYPALHWGDVSHDTFDCRTRFWYIEAATCTKDVVILVDNSGSMYGMRDTIARLTINTILDTFSNNDFINILSFNNTLKNIVSCFPDDMLVQATPENIQVFKEAVNGLQPEDKADFKQAFEFALKLLNKTRENKTCPDDICNQAIMLVTDGLPDNITDVMEKYNWFENRTRIPVRVFTYLIGKEVLSMKEIQNLACQNRGYSVHIKDLEEVRSQVLKYISVIARPLVLQAVEHPLSWTHSFVDATANRAQECFCPLECAHSEQEYRFMTSVSGPAFDTEANSENGTRKAELLGVAGTDVLISDIKSLTLPYKIGANGYAFVVTNNGYVLFHPDLRPVYDKCLKRNYNSVDLSEIEHLDDSNETPRSPSPEILELREAMLLSEGGTGKKTGLKIKFHYDNFRRVGVETRNYYFAPLANTPFYMGLVLPDSYGDFWIKAGDEILRSKQMGIPLTNYFKGNWRVHPDWVYCDYHRNGDKHFPSAEEKLHHFLEKIFSPYWQWKDRLQEETPGDNNGNGHNCDRPIVDEDSTFCDKELMQLLVFDAKITEGSYKSSKWAARDRTEEELVMRFNASLRFVATQSGLTRWQQIPDQENGDYSWGDKNKRALDEVWYRSAVLHHHLDPEAFVFSVPYDSGSMEDIKVTASHAIFPRDGGHEAPGSVVGFQIAHSALYKRFREITSKPNCHECTLSCESDELDCYVIDGNGYVVISEEKNDTGRFFGDVEGAVMDAMINKNIFRAVFIQDYQGICSWEEPVASDATRHILTPFHLAFSAIQWLLSQIVWNLLRASYYLNVFADDDSWYGEIGSDPSEPSTEKPIYVYFLNIEKPTITVHLEACDKQGKLYMLQHLSKEGYSSEVPINCSRPFYVKRLPHTNLLLIVVNTLHQSCFREVSNRMEKIEYDNPHDNNSTPSCNKLNLNYLPRRPLTGCFNYHPMEMEIIQCGTGNPLLAMPFIYLVALSLCVHLLSYSLNIE</sequence>
<evidence type="ECO:0000256" key="6">
    <source>
        <dbReference type="ARBA" id="ARBA00022723"/>
    </source>
</evidence>
<dbReference type="InterPro" id="IPR002035">
    <property type="entry name" value="VWF_A"/>
</dbReference>
<organism evidence="19 20">
    <name type="scientific">Nesidiocoris tenuis</name>
    <dbReference type="NCBI Taxonomy" id="355587"/>
    <lineage>
        <taxon>Eukaryota</taxon>
        <taxon>Metazoa</taxon>
        <taxon>Ecdysozoa</taxon>
        <taxon>Arthropoda</taxon>
        <taxon>Hexapoda</taxon>
        <taxon>Insecta</taxon>
        <taxon>Pterygota</taxon>
        <taxon>Neoptera</taxon>
        <taxon>Paraneoptera</taxon>
        <taxon>Hemiptera</taxon>
        <taxon>Heteroptera</taxon>
        <taxon>Panheteroptera</taxon>
        <taxon>Cimicomorpha</taxon>
        <taxon>Miridae</taxon>
        <taxon>Dicyphina</taxon>
        <taxon>Nesidiocoris</taxon>
    </lineage>
</organism>
<dbReference type="PANTHER" id="PTHR10166:SF31">
    <property type="entry name" value="CA[2+] CHANNEL MUSCLE-SPECIFIC ALPHA2_DELTA SUBUNIT, ISOFORM A"/>
    <property type="match status" value="1"/>
</dbReference>
<keyword evidence="6" id="KW-0479">Metal-binding</keyword>
<evidence type="ECO:0000256" key="13">
    <source>
        <dbReference type="ARBA" id="ARBA00023157"/>
    </source>
</evidence>
<evidence type="ECO:0000256" key="15">
    <source>
        <dbReference type="ARBA" id="ARBA00023303"/>
    </source>
</evidence>
<dbReference type="Gene3D" id="3.30.450.20">
    <property type="entry name" value="PAS domain"/>
    <property type="match status" value="1"/>
</dbReference>
<dbReference type="Pfam" id="PF08399">
    <property type="entry name" value="VWA_N"/>
    <property type="match status" value="1"/>
</dbReference>
<accession>A0ABN7AGG0</accession>
<name>A0ABN7AGG0_9HEMI</name>
<evidence type="ECO:0000256" key="12">
    <source>
        <dbReference type="ARBA" id="ARBA00023136"/>
    </source>
</evidence>
<dbReference type="InterPro" id="IPR036465">
    <property type="entry name" value="vWFA_dom_sf"/>
</dbReference>
<gene>
    <name evidence="19" type="ORF">NTJ_03262</name>
</gene>
<feature type="signal peptide" evidence="17">
    <location>
        <begin position="1"/>
        <end position="22"/>
    </location>
</feature>
<evidence type="ECO:0000256" key="10">
    <source>
        <dbReference type="ARBA" id="ARBA00022989"/>
    </source>
</evidence>
<dbReference type="InterPro" id="IPR051173">
    <property type="entry name" value="Ca_channel_alpha-2/delta"/>
</dbReference>
<dbReference type="Proteomes" id="UP001307889">
    <property type="component" value="Chromosome 2"/>
</dbReference>
<evidence type="ECO:0000256" key="5">
    <source>
        <dbReference type="ARBA" id="ARBA00022692"/>
    </source>
</evidence>
<keyword evidence="15" id="KW-0407">Ion channel</keyword>
<evidence type="ECO:0000256" key="1">
    <source>
        <dbReference type="ARBA" id="ARBA00004479"/>
    </source>
</evidence>
<evidence type="ECO:0000256" key="14">
    <source>
        <dbReference type="ARBA" id="ARBA00023180"/>
    </source>
</evidence>
<keyword evidence="7 17" id="KW-0732">Signal</keyword>
<evidence type="ECO:0000256" key="11">
    <source>
        <dbReference type="ARBA" id="ARBA00023065"/>
    </source>
</evidence>
<evidence type="ECO:0000313" key="19">
    <source>
        <dbReference type="EMBL" id="BES90454.1"/>
    </source>
</evidence>
<feature type="chain" id="PRO_5046176562" evidence="17">
    <location>
        <begin position="23"/>
        <end position="1186"/>
    </location>
</feature>
<evidence type="ECO:0000256" key="4">
    <source>
        <dbReference type="ARBA" id="ARBA00022673"/>
    </source>
</evidence>
<keyword evidence="14" id="KW-0325">Glycoprotein</keyword>
<keyword evidence="8" id="KW-0106">Calcium</keyword>
<dbReference type="Gene3D" id="3.40.50.410">
    <property type="entry name" value="von Willebrand factor, type A domain"/>
    <property type="match status" value="1"/>
</dbReference>
<dbReference type="EMBL" id="AP028910">
    <property type="protein sequence ID" value="BES90454.1"/>
    <property type="molecule type" value="Genomic_DNA"/>
</dbReference>
<keyword evidence="5 16" id="KW-0812">Transmembrane</keyword>
<evidence type="ECO:0000256" key="17">
    <source>
        <dbReference type="SAM" id="SignalP"/>
    </source>
</evidence>
<dbReference type="CDD" id="cd12912">
    <property type="entry name" value="PDC2_MCP_like"/>
    <property type="match status" value="1"/>
</dbReference>
<protein>
    <submittedName>
        <fullName evidence="19">VWA N-terminal</fullName>
    </submittedName>
</protein>
<dbReference type="Pfam" id="PF13768">
    <property type="entry name" value="VWA_3"/>
    <property type="match status" value="1"/>
</dbReference>
<evidence type="ECO:0000259" key="18">
    <source>
        <dbReference type="PROSITE" id="PS50234"/>
    </source>
</evidence>
<keyword evidence="4" id="KW-0107">Calcium channel</keyword>
<keyword evidence="12 16" id="KW-0472">Membrane</keyword>
<dbReference type="SMART" id="SM00327">
    <property type="entry name" value="VWA"/>
    <property type="match status" value="1"/>
</dbReference>
<dbReference type="InterPro" id="IPR013680">
    <property type="entry name" value="VDCC_a2/dsu"/>
</dbReference>
<dbReference type="Pfam" id="PF08473">
    <property type="entry name" value="VGCC_alpha2"/>
    <property type="match status" value="1"/>
</dbReference>
<evidence type="ECO:0000256" key="7">
    <source>
        <dbReference type="ARBA" id="ARBA00022729"/>
    </source>
</evidence>
<evidence type="ECO:0000256" key="16">
    <source>
        <dbReference type="SAM" id="Phobius"/>
    </source>
</evidence>